<dbReference type="InterPro" id="IPR001245">
    <property type="entry name" value="Ser-Thr/Tyr_kinase_cat_dom"/>
</dbReference>
<protein>
    <submittedName>
        <fullName evidence="6">Protein kinase domain-containing protein</fullName>
    </submittedName>
</protein>
<dbReference type="GO" id="GO:0004713">
    <property type="term" value="F:protein tyrosine kinase activity"/>
    <property type="evidence" value="ECO:0007669"/>
    <property type="project" value="InterPro"/>
</dbReference>
<keyword evidence="2 3" id="KW-0067">ATP-binding</keyword>
<keyword evidence="5" id="KW-1185">Reference proteome</keyword>
<sequence length="211" mass="24335">MTKAFQLHNIEAQPLGDREFDRFDDLIFHHYSNKVPIGKDNVILLSPIRYNKTLYKSDDVEIISELGEGNFGKVYKVLIKSENRQCAMKTMLENVPKEMKEMFIKEMDMMATMHHENIVTCIGTVESDTEIKILLELINKGSLESLLHRNKLTDRGKARLLHHVAKGMSYLHKRNIIHRDLAARNILVHQDKDTERIVAKSKADLISVVLT</sequence>
<dbReference type="PROSITE" id="PS00109">
    <property type="entry name" value="PROTEIN_KINASE_TYR"/>
    <property type="match status" value="1"/>
</dbReference>
<dbReference type="Proteomes" id="UP000887565">
    <property type="component" value="Unplaced"/>
</dbReference>
<evidence type="ECO:0000313" key="5">
    <source>
        <dbReference type="Proteomes" id="UP000887565"/>
    </source>
</evidence>
<name>A0A915HNU5_ROMCU</name>
<organism evidence="5 6">
    <name type="scientific">Romanomermis culicivorax</name>
    <name type="common">Nematode worm</name>
    <dbReference type="NCBI Taxonomy" id="13658"/>
    <lineage>
        <taxon>Eukaryota</taxon>
        <taxon>Metazoa</taxon>
        <taxon>Ecdysozoa</taxon>
        <taxon>Nematoda</taxon>
        <taxon>Enoplea</taxon>
        <taxon>Dorylaimia</taxon>
        <taxon>Mermithida</taxon>
        <taxon>Mermithoidea</taxon>
        <taxon>Mermithidae</taxon>
        <taxon>Romanomermis</taxon>
    </lineage>
</organism>
<keyword evidence="1 3" id="KW-0547">Nucleotide-binding</keyword>
<dbReference type="InterPro" id="IPR020635">
    <property type="entry name" value="Tyr_kinase_cat_dom"/>
</dbReference>
<dbReference type="SMART" id="SM00219">
    <property type="entry name" value="TyrKc"/>
    <property type="match status" value="1"/>
</dbReference>
<dbReference type="AlphaFoldDB" id="A0A915HNU5"/>
<dbReference type="InterPro" id="IPR000719">
    <property type="entry name" value="Prot_kinase_dom"/>
</dbReference>
<evidence type="ECO:0000259" key="4">
    <source>
        <dbReference type="PROSITE" id="PS50011"/>
    </source>
</evidence>
<dbReference type="Pfam" id="PF07714">
    <property type="entry name" value="PK_Tyr_Ser-Thr"/>
    <property type="match status" value="1"/>
</dbReference>
<dbReference type="PROSITE" id="PS00107">
    <property type="entry name" value="PROTEIN_KINASE_ATP"/>
    <property type="match status" value="1"/>
</dbReference>
<dbReference type="InterPro" id="IPR011009">
    <property type="entry name" value="Kinase-like_dom_sf"/>
</dbReference>
<dbReference type="SUPFAM" id="SSF56112">
    <property type="entry name" value="Protein kinase-like (PK-like)"/>
    <property type="match status" value="1"/>
</dbReference>
<evidence type="ECO:0000256" key="2">
    <source>
        <dbReference type="ARBA" id="ARBA00022840"/>
    </source>
</evidence>
<evidence type="ECO:0000256" key="1">
    <source>
        <dbReference type="ARBA" id="ARBA00022741"/>
    </source>
</evidence>
<dbReference type="PANTHER" id="PTHR24418">
    <property type="entry name" value="TYROSINE-PROTEIN KINASE"/>
    <property type="match status" value="1"/>
</dbReference>
<feature type="domain" description="Protein kinase" evidence="4">
    <location>
        <begin position="60"/>
        <end position="211"/>
    </location>
</feature>
<feature type="binding site" evidence="3">
    <location>
        <position position="89"/>
    </location>
    <ligand>
        <name>ATP</name>
        <dbReference type="ChEBI" id="CHEBI:30616"/>
    </ligand>
</feature>
<dbReference type="PROSITE" id="PS50011">
    <property type="entry name" value="PROTEIN_KINASE_DOM"/>
    <property type="match status" value="1"/>
</dbReference>
<evidence type="ECO:0000313" key="6">
    <source>
        <dbReference type="WBParaSite" id="nRc.2.0.1.t03181-RA"/>
    </source>
</evidence>
<dbReference type="WBParaSite" id="nRc.2.0.1.t03181-RA">
    <property type="protein sequence ID" value="nRc.2.0.1.t03181-RA"/>
    <property type="gene ID" value="nRc.2.0.1.g03181"/>
</dbReference>
<dbReference type="Gene3D" id="1.10.510.10">
    <property type="entry name" value="Transferase(Phosphotransferase) domain 1"/>
    <property type="match status" value="1"/>
</dbReference>
<dbReference type="OMA" id="SENRQCA"/>
<dbReference type="InterPro" id="IPR008266">
    <property type="entry name" value="Tyr_kinase_AS"/>
</dbReference>
<evidence type="ECO:0000256" key="3">
    <source>
        <dbReference type="PROSITE-ProRule" id="PRU10141"/>
    </source>
</evidence>
<dbReference type="GO" id="GO:0005524">
    <property type="term" value="F:ATP binding"/>
    <property type="evidence" value="ECO:0007669"/>
    <property type="project" value="UniProtKB-UniRule"/>
</dbReference>
<reference evidence="6" key="1">
    <citation type="submission" date="2022-11" db="UniProtKB">
        <authorList>
            <consortium name="WormBaseParasite"/>
        </authorList>
    </citation>
    <scope>IDENTIFICATION</scope>
</reference>
<dbReference type="InterPro" id="IPR017441">
    <property type="entry name" value="Protein_kinase_ATP_BS"/>
</dbReference>
<dbReference type="InterPro" id="IPR050198">
    <property type="entry name" value="Non-receptor_tyrosine_kinases"/>
</dbReference>
<accession>A0A915HNU5</accession>
<proteinExistence type="predicted"/>